<protein>
    <submittedName>
        <fullName evidence="9">MFS transporter</fullName>
    </submittedName>
</protein>
<comment type="caution">
    <text evidence="9">The sequence shown here is derived from an EMBL/GenBank/DDBJ whole genome shotgun (WGS) entry which is preliminary data.</text>
</comment>
<dbReference type="PROSITE" id="PS50850">
    <property type="entry name" value="MFS"/>
    <property type="match status" value="1"/>
</dbReference>
<feature type="region of interest" description="Disordered" evidence="6">
    <location>
        <begin position="1"/>
        <end position="23"/>
    </location>
</feature>
<dbReference type="Gene3D" id="1.20.1250.20">
    <property type="entry name" value="MFS general substrate transporter like domains"/>
    <property type="match status" value="1"/>
</dbReference>
<dbReference type="SUPFAM" id="SSF103473">
    <property type="entry name" value="MFS general substrate transporter"/>
    <property type="match status" value="1"/>
</dbReference>
<gene>
    <name evidence="9" type="ORF">RM550_07960</name>
</gene>
<evidence type="ECO:0000256" key="7">
    <source>
        <dbReference type="SAM" id="Phobius"/>
    </source>
</evidence>
<dbReference type="InterPro" id="IPR020846">
    <property type="entry name" value="MFS_dom"/>
</dbReference>
<feature type="transmembrane region" description="Helical" evidence="7">
    <location>
        <begin position="28"/>
        <end position="51"/>
    </location>
</feature>
<feature type="transmembrane region" description="Helical" evidence="7">
    <location>
        <begin position="376"/>
        <end position="400"/>
    </location>
</feature>
<comment type="subcellular location">
    <subcellularLocation>
        <location evidence="1">Cell inner membrane</location>
        <topology evidence="1">Multi-pass membrane protein</topology>
    </subcellularLocation>
</comment>
<feature type="transmembrane region" description="Helical" evidence="7">
    <location>
        <begin position="421"/>
        <end position="439"/>
    </location>
</feature>
<evidence type="ECO:0000256" key="2">
    <source>
        <dbReference type="ARBA" id="ARBA00022448"/>
    </source>
</evidence>
<dbReference type="PANTHER" id="PTHR23501">
    <property type="entry name" value="MAJOR FACILITATOR SUPERFAMILY"/>
    <property type="match status" value="1"/>
</dbReference>
<evidence type="ECO:0000256" key="4">
    <source>
        <dbReference type="ARBA" id="ARBA00022989"/>
    </source>
</evidence>
<feature type="transmembrane region" description="Helical" evidence="7">
    <location>
        <begin position="63"/>
        <end position="82"/>
    </location>
</feature>
<feature type="transmembrane region" description="Helical" evidence="7">
    <location>
        <begin position="321"/>
        <end position="339"/>
    </location>
</feature>
<dbReference type="InterPro" id="IPR036259">
    <property type="entry name" value="MFS_trans_sf"/>
</dbReference>
<organism evidence="9 10">
    <name type="scientific">Streptomyces mooreae</name>
    <dbReference type="NCBI Taxonomy" id="3075523"/>
    <lineage>
        <taxon>Bacteria</taxon>
        <taxon>Bacillati</taxon>
        <taxon>Actinomycetota</taxon>
        <taxon>Actinomycetes</taxon>
        <taxon>Kitasatosporales</taxon>
        <taxon>Streptomycetaceae</taxon>
        <taxon>Streptomyces</taxon>
    </lineage>
</organism>
<dbReference type="PANTHER" id="PTHR23501:SF191">
    <property type="entry name" value="VACUOLAR BASIC AMINO ACID TRANSPORTER 4"/>
    <property type="match status" value="1"/>
</dbReference>
<feature type="transmembrane region" description="Helical" evidence="7">
    <location>
        <begin position="180"/>
        <end position="199"/>
    </location>
</feature>
<dbReference type="EMBL" id="JAVRFE010000007">
    <property type="protein sequence ID" value="MDT0455672.1"/>
    <property type="molecule type" value="Genomic_DNA"/>
</dbReference>
<feature type="domain" description="Major facilitator superfamily (MFS) profile" evidence="8">
    <location>
        <begin position="29"/>
        <end position="506"/>
    </location>
</feature>
<keyword evidence="2" id="KW-0813">Transport</keyword>
<evidence type="ECO:0000313" key="9">
    <source>
        <dbReference type="EMBL" id="MDT0455672.1"/>
    </source>
</evidence>
<feature type="transmembrane region" description="Helical" evidence="7">
    <location>
        <begin position="351"/>
        <end position="370"/>
    </location>
</feature>
<feature type="transmembrane region" description="Helical" evidence="7">
    <location>
        <begin position="94"/>
        <end position="113"/>
    </location>
</feature>
<dbReference type="RefSeq" id="WP_311622984.1">
    <property type="nucleotide sequence ID" value="NZ_JAVRFE010000007.1"/>
</dbReference>
<feature type="transmembrane region" description="Helical" evidence="7">
    <location>
        <begin position="287"/>
        <end position="309"/>
    </location>
</feature>
<feature type="transmembrane region" description="Helical" evidence="7">
    <location>
        <begin position="245"/>
        <end position="266"/>
    </location>
</feature>
<reference evidence="9" key="1">
    <citation type="submission" date="2024-05" db="EMBL/GenBank/DDBJ databases">
        <title>30 novel species of actinomycetes from the DSMZ collection.</title>
        <authorList>
            <person name="Nouioui I."/>
        </authorList>
    </citation>
    <scope>NUCLEOTIDE SEQUENCE</scope>
    <source>
        <strain evidence="9">DSM 41527</strain>
    </source>
</reference>
<proteinExistence type="predicted"/>
<feature type="transmembrane region" description="Helical" evidence="7">
    <location>
        <begin position="220"/>
        <end position="239"/>
    </location>
</feature>
<evidence type="ECO:0000313" key="10">
    <source>
        <dbReference type="Proteomes" id="UP001180551"/>
    </source>
</evidence>
<feature type="transmembrane region" description="Helical" evidence="7">
    <location>
        <begin position="152"/>
        <end position="174"/>
    </location>
</feature>
<dbReference type="Proteomes" id="UP001180551">
    <property type="component" value="Unassembled WGS sequence"/>
</dbReference>
<dbReference type="Gene3D" id="1.20.1720.10">
    <property type="entry name" value="Multidrug resistance protein D"/>
    <property type="match status" value="1"/>
</dbReference>
<accession>A0ABU2T380</accession>
<dbReference type="InterPro" id="IPR011701">
    <property type="entry name" value="MFS"/>
</dbReference>
<keyword evidence="4 7" id="KW-1133">Transmembrane helix</keyword>
<dbReference type="Pfam" id="PF07690">
    <property type="entry name" value="MFS_1"/>
    <property type="match status" value="1"/>
</dbReference>
<keyword evidence="3 7" id="KW-0812">Transmembrane</keyword>
<evidence type="ECO:0000256" key="1">
    <source>
        <dbReference type="ARBA" id="ARBA00004429"/>
    </source>
</evidence>
<evidence type="ECO:0000256" key="5">
    <source>
        <dbReference type="ARBA" id="ARBA00023136"/>
    </source>
</evidence>
<feature type="transmembrane region" description="Helical" evidence="7">
    <location>
        <begin position="483"/>
        <end position="502"/>
    </location>
</feature>
<sequence length="510" mass="52752">MSRPGGPGTADPQRTARRPAAPPPGRRALVLALMMAMALAALDSAVVATAVPRIVADLGGFSYFSWLFSGYLLAGTVSLPVYGKLSDTLGRKPVLLFGITLFLAGSALCAASWNMAALIVFRIVQGFGGGAIQSTVQTLAADLYPLEERPRIQAAISSVWAGAAVLGPAVGGLITTWTDWRLIFLLNVPVGLVSLVLLARRLSEPPRKRAAGRLRADWTGALALFLTGCALLTAIVQGGHAWPWLSAPSLALFGTGAALLAVTVVVERRAADPVLPGWVWRRRTIAAANLAMGALGVMTIAPTVFLPTYAQSVLGLDPLRAGFVLAVMSVAWPISAAFSQHVYRRIGFRQSAMTGMAVACPVLLAFPALSGTHSPWYPALISLALGACLGITQLPLLVGVQSTVPVSERGTATASLLFCRQLGSSIGAAVFGALANAILNSRLQKTPSALPSTGGSPLDAVSSTTSGAVAGPLRDALATAVDWVYIGAAAAAALAVLALFLAPRRFPVLD</sequence>
<evidence type="ECO:0000259" key="8">
    <source>
        <dbReference type="PROSITE" id="PS50850"/>
    </source>
</evidence>
<evidence type="ECO:0000256" key="3">
    <source>
        <dbReference type="ARBA" id="ARBA00022692"/>
    </source>
</evidence>
<keyword evidence="5 7" id="KW-0472">Membrane</keyword>
<evidence type="ECO:0000256" key="6">
    <source>
        <dbReference type="SAM" id="MobiDB-lite"/>
    </source>
</evidence>
<name>A0ABU2T380_9ACTN</name>
<keyword evidence="10" id="KW-1185">Reference proteome</keyword>